<dbReference type="PANTHER" id="PTHR43537:SF45">
    <property type="entry name" value="GNTR FAMILY REGULATORY PROTEIN"/>
    <property type="match status" value="1"/>
</dbReference>
<keyword evidence="2 5" id="KW-0238">DNA-binding</keyword>
<protein>
    <submittedName>
        <fullName evidence="5">DNA-binding GntR family transcriptional regulator</fullName>
    </submittedName>
</protein>
<dbReference type="SUPFAM" id="SSF48008">
    <property type="entry name" value="GntR ligand-binding domain-like"/>
    <property type="match status" value="1"/>
</dbReference>
<dbReference type="PANTHER" id="PTHR43537">
    <property type="entry name" value="TRANSCRIPTIONAL REGULATOR, GNTR FAMILY"/>
    <property type="match status" value="1"/>
</dbReference>
<dbReference type="SMART" id="SM00895">
    <property type="entry name" value="FCD"/>
    <property type="match status" value="1"/>
</dbReference>
<dbReference type="EMBL" id="RBIG01000003">
    <property type="protein sequence ID" value="RKQ68563.1"/>
    <property type="molecule type" value="Genomic_DNA"/>
</dbReference>
<dbReference type="Pfam" id="PF00392">
    <property type="entry name" value="GntR"/>
    <property type="match status" value="1"/>
</dbReference>
<dbReference type="Gene3D" id="1.10.10.10">
    <property type="entry name" value="Winged helix-like DNA-binding domain superfamily/Winged helix DNA-binding domain"/>
    <property type="match status" value="1"/>
</dbReference>
<name>A0A420WC69_9PROT</name>
<evidence type="ECO:0000313" key="6">
    <source>
        <dbReference type="Proteomes" id="UP000277424"/>
    </source>
</evidence>
<dbReference type="InterPro" id="IPR011711">
    <property type="entry name" value="GntR_C"/>
</dbReference>
<dbReference type="InterPro" id="IPR008920">
    <property type="entry name" value="TF_FadR/GntR_C"/>
</dbReference>
<proteinExistence type="predicted"/>
<feature type="domain" description="HTH gntR-type" evidence="4">
    <location>
        <begin position="10"/>
        <end position="77"/>
    </location>
</feature>
<keyword evidence="3" id="KW-0804">Transcription</keyword>
<dbReference type="AlphaFoldDB" id="A0A420WC69"/>
<evidence type="ECO:0000313" key="5">
    <source>
        <dbReference type="EMBL" id="RKQ68563.1"/>
    </source>
</evidence>
<dbReference type="Pfam" id="PF07729">
    <property type="entry name" value="FCD"/>
    <property type="match status" value="1"/>
</dbReference>
<dbReference type="InterPro" id="IPR036390">
    <property type="entry name" value="WH_DNA-bd_sf"/>
</dbReference>
<accession>A0A420WC69</accession>
<evidence type="ECO:0000256" key="1">
    <source>
        <dbReference type="ARBA" id="ARBA00023015"/>
    </source>
</evidence>
<keyword evidence="1" id="KW-0805">Transcription regulation</keyword>
<comment type="caution">
    <text evidence="5">The sequence shown here is derived from an EMBL/GenBank/DDBJ whole genome shotgun (WGS) entry which is preliminary data.</text>
</comment>
<evidence type="ECO:0000256" key="3">
    <source>
        <dbReference type="ARBA" id="ARBA00023163"/>
    </source>
</evidence>
<dbReference type="InterPro" id="IPR000524">
    <property type="entry name" value="Tscrpt_reg_HTH_GntR"/>
</dbReference>
<dbReference type="GO" id="GO:0003700">
    <property type="term" value="F:DNA-binding transcription factor activity"/>
    <property type="evidence" value="ECO:0007669"/>
    <property type="project" value="InterPro"/>
</dbReference>
<evidence type="ECO:0000256" key="2">
    <source>
        <dbReference type="ARBA" id="ARBA00023125"/>
    </source>
</evidence>
<dbReference type="Gene3D" id="1.20.120.530">
    <property type="entry name" value="GntR ligand-binding domain-like"/>
    <property type="match status" value="1"/>
</dbReference>
<dbReference type="PROSITE" id="PS50949">
    <property type="entry name" value="HTH_GNTR"/>
    <property type="match status" value="1"/>
</dbReference>
<dbReference type="GO" id="GO:0003677">
    <property type="term" value="F:DNA binding"/>
    <property type="evidence" value="ECO:0007669"/>
    <property type="project" value="UniProtKB-KW"/>
</dbReference>
<evidence type="ECO:0000259" key="4">
    <source>
        <dbReference type="PROSITE" id="PS50949"/>
    </source>
</evidence>
<reference evidence="5 6" key="1">
    <citation type="submission" date="2018-10" db="EMBL/GenBank/DDBJ databases">
        <title>Comparative analysis of microorganisms from saline springs in Andes Mountain Range, Colombia.</title>
        <authorList>
            <person name="Rubin E."/>
        </authorList>
    </citation>
    <scope>NUCLEOTIDE SEQUENCE [LARGE SCALE GENOMIC DNA]</scope>
    <source>
        <strain evidence="5 6">USBA 36</strain>
    </source>
</reference>
<dbReference type="Proteomes" id="UP000277424">
    <property type="component" value="Unassembled WGS sequence"/>
</dbReference>
<dbReference type="InterPro" id="IPR036388">
    <property type="entry name" value="WH-like_DNA-bd_sf"/>
</dbReference>
<dbReference type="SMART" id="SM00345">
    <property type="entry name" value="HTH_GNTR"/>
    <property type="match status" value="1"/>
</dbReference>
<dbReference type="SUPFAM" id="SSF46785">
    <property type="entry name" value="Winged helix' DNA-binding domain"/>
    <property type="match status" value="1"/>
</dbReference>
<sequence>MQMKPIALQPQLADRVYDAILDAICDGQLEAGQRVTQEELAAGLNVSRQPVIQALMLLKRQGFLEEAGRRGLRVVPLDAAAISHVYEVRGALDGLAARAAAERSAERARIEGPALIDAGRTIAETGSVAERTAQDLAFHRFLYALSGNPLIEDAISTHMQHSRRIMGSVLRAQSRARDVWDEHDAILEAVIAGDGDRAEALARAHTARAAEELIAALKQGGQTDAA</sequence>
<gene>
    <name evidence="5" type="ORF">BCL74_3043</name>
</gene>
<organism evidence="5 6">
    <name type="scientific">Oceanibaculum indicum</name>
    <dbReference type="NCBI Taxonomy" id="526216"/>
    <lineage>
        <taxon>Bacteria</taxon>
        <taxon>Pseudomonadati</taxon>
        <taxon>Pseudomonadota</taxon>
        <taxon>Alphaproteobacteria</taxon>
        <taxon>Rhodospirillales</taxon>
        <taxon>Oceanibaculaceae</taxon>
        <taxon>Oceanibaculum</taxon>
    </lineage>
</organism>